<dbReference type="PANTHER" id="PTHR33908">
    <property type="entry name" value="MANNOSYLTRANSFERASE YKCB-RELATED"/>
    <property type="match status" value="1"/>
</dbReference>
<dbReference type="InterPro" id="IPR050297">
    <property type="entry name" value="LipidA_mod_glycosyltrf_83"/>
</dbReference>
<keyword evidence="4" id="KW-0808">Transferase</keyword>
<keyword evidence="6 8" id="KW-1133">Transmembrane helix</keyword>
<dbReference type="RefSeq" id="WP_330198647.1">
    <property type="nucleotide sequence ID" value="NZ_JAZDRP010000003.1"/>
</dbReference>
<accession>A0ABU7LQ23</accession>
<feature type="transmembrane region" description="Helical" evidence="8">
    <location>
        <begin position="169"/>
        <end position="198"/>
    </location>
</feature>
<feature type="transmembrane region" description="Helical" evidence="8">
    <location>
        <begin position="89"/>
        <end position="110"/>
    </location>
</feature>
<evidence type="ECO:0000313" key="11">
    <source>
        <dbReference type="Proteomes" id="UP001354971"/>
    </source>
</evidence>
<evidence type="ECO:0000256" key="6">
    <source>
        <dbReference type="ARBA" id="ARBA00022989"/>
    </source>
</evidence>
<dbReference type="EMBL" id="JAZDRP010000003">
    <property type="protein sequence ID" value="MEE2525988.1"/>
    <property type="molecule type" value="Genomic_DNA"/>
</dbReference>
<sequence>MADLISGQRAWWIIGALAALAALTGVFTIQPLDRDESRYVQATTQMLETGDFVEIRFQDEARNKKPVGIYWLQAVTAGLLTSDAERPVWAYRLPSVLGAIMAALGCFWAGTRFMSREAAFAAASLFAVSILLASEGGIAKTDAMLSGATTLAMAALLALRHGGGRRDALVFWVMLGLGVLVKGPVTPMVAGLAILALLVWERKPGWLRPLLFWPGPILAALIVLPWLIAVQLATDGEFLREAIGVDLAPRLTSGLETHGGMPGYHLLTLSVLSFPFIFFLVPGFRAALPGLRDTNSDQAKAIRFLLAWIIPSWIVFELMPTKLPHYPLPVYAALALIAGLGWQAFSATPLWTRLTSITLGLLGSVVLIALILAASIVYGGSPVLAGIAAAICVMAILAVIIAIMRKQGTAALMLAIFAGLSWHVQMRMVAVPLAQDLNLSERAAQTVADMTGQSGRDAVSVISSYNEPSLVFALGTETRLVAFDEMGDAVIAQSGAFVSIEDTARSGDDMATLEQIETGVCERREVPGYNYSRGEETVLIVRLHNCEQG</sequence>
<evidence type="ECO:0000256" key="5">
    <source>
        <dbReference type="ARBA" id="ARBA00022692"/>
    </source>
</evidence>
<keyword evidence="2" id="KW-1003">Cell membrane</keyword>
<reference evidence="10 11" key="1">
    <citation type="submission" date="2024-01" db="EMBL/GenBank/DDBJ databases">
        <title>Hyphobacterium bacterium isolated from marine sediment.</title>
        <authorList>
            <person name="Zhao S."/>
        </authorList>
    </citation>
    <scope>NUCLEOTIDE SEQUENCE [LARGE SCALE GENOMIC DNA]</scope>
    <source>
        <strain evidence="11">HN65</strain>
    </source>
</reference>
<organism evidence="10 11">
    <name type="scientific">Hyphobacterium lacteum</name>
    <dbReference type="NCBI Taxonomy" id="3116575"/>
    <lineage>
        <taxon>Bacteria</taxon>
        <taxon>Pseudomonadati</taxon>
        <taxon>Pseudomonadota</taxon>
        <taxon>Alphaproteobacteria</taxon>
        <taxon>Maricaulales</taxon>
        <taxon>Maricaulaceae</taxon>
        <taxon>Hyphobacterium</taxon>
    </lineage>
</organism>
<evidence type="ECO:0000256" key="3">
    <source>
        <dbReference type="ARBA" id="ARBA00022676"/>
    </source>
</evidence>
<name>A0ABU7LQ23_9PROT</name>
<dbReference type="PANTHER" id="PTHR33908:SF3">
    <property type="entry name" value="UNDECAPRENYL PHOSPHATE-ALPHA-4-AMINO-4-DEOXY-L-ARABINOSE ARABINOSYL TRANSFERASE"/>
    <property type="match status" value="1"/>
</dbReference>
<feature type="domain" description="ArnT-like N-terminal" evidence="9">
    <location>
        <begin position="33"/>
        <end position="231"/>
    </location>
</feature>
<feature type="transmembrane region" description="Helical" evidence="8">
    <location>
        <begin position="328"/>
        <end position="345"/>
    </location>
</feature>
<feature type="transmembrane region" description="Helical" evidence="8">
    <location>
        <begin position="116"/>
        <end position="133"/>
    </location>
</feature>
<evidence type="ECO:0000259" key="9">
    <source>
        <dbReference type="Pfam" id="PF02366"/>
    </source>
</evidence>
<feature type="transmembrane region" description="Helical" evidence="8">
    <location>
        <begin position="12"/>
        <end position="29"/>
    </location>
</feature>
<evidence type="ECO:0000256" key="1">
    <source>
        <dbReference type="ARBA" id="ARBA00004651"/>
    </source>
</evidence>
<dbReference type="InterPro" id="IPR003342">
    <property type="entry name" value="ArnT-like_N"/>
</dbReference>
<feature type="transmembrane region" description="Helical" evidence="8">
    <location>
        <begin position="357"/>
        <end position="378"/>
    </location>
</feature>
<dbReference type="Proteomes" id="UP001354971">
    <property type="component" value="Unassembled WGS sequence"/>
</dbReference>
<feature type="transmembrane region" description="Helical" evidence="8">
    <location>
        <begin position="300"/>
        <end position="316"/>
    </location>
</feature>
<protein>
    <submittedName>
        <fullName evidence="10">Glycosyltransferase family 39 protein</fullName>
    </submittedName>
</protein>
<evidence type="ECO:0000256" key="4">
    <source>
        <dbReference type="ARBA" id="ARBA00022679"/>
    </source>
</evidence>
<feature type="transmembrane region" description="Helical" evidence="8">
    <location>
        <begin position="210"/>
        <end position="229"/>
    </location>
</feature>
<keyword evidence="11" id="KW-1185">Reference proteome</keyword>
<feature type="transmembrane region" description="Helical" evidence="8">
    <location>
        <begin position="264"/>
        <end position="288"/>
    </location>
</feature>
<proteinExistence type="predicted"/>
<keyword evidence="5 8" id="KW-0812">Transmembrane</keyword>
<dbReference type="Pfam" id="PF02366">
    <property type="entry name" value="PMT"/>
    <property type="match status" value="1"/>
</dbReference>
<feature type="transmembrane region" description="Helical" evidence="8">
    <location>
        <begin position="384"/>
        <end position="403"/>
    </location>
</feature>
<keyword evidence="7 8" id="KW-0472">Membrane</keyword>
<comment type="caution">
    <text evidence="10">The sequence shown here is derived from an EMBL/GenBank/DDBJ whole genome shotgun (WGS) entry which is preliminary data.</text>
</comment>
<keyword evidence="3" id="KW-0328">Glycosyltransferase</keyword>
<evidence type="ECO:0000256" key="2">
    <source>
        <dbReference type="ARBA" id="ARBA00022475"/>
    </source>
</evidence>
<comment type="subcellular location">
    <subcellularLocation>
        <location evidence="1">Cell membrane</location>
        <topology evidence="1">Multi-pass membrane protein</topology>
    </subcellularLocation>
</comment>
<gene>
    <name evidence="10" type="ORF">V0U79_06385</name>
</gene>
<evidence type="ECO:0000313" key="10">
    <source>
        <dbReference type="EMBL" id="MEE2525988.1"/>
    </source>
</evidence>
<evidence type="ECO:0000256" key="8">
    <source>
        <dbReference type="SAM" id="Phobius"/>
    </source>
</evidence>
<evidence type="ECO:0000256" key="7">
    <source>
        <dbReference type="ARBA" id="ARBA00023136"/>
    </source>
</evidence>